<name>A0A6C0KN63_9ZZZZ</name>
<protein>
    <recommendedName>
        <fullName evidence="2">CHCH domain-containing protein</fullName>
    </recommendedName>
</protein>
<reference evidence="1" key="1">
    <citation type="journal article" date="2020" name="Nature">
        <title>Giant virus diversity and host interactions through global metagenomics.</title>
        <authorList>
            <person name="Schulz F."/>
            <person name="Roux S."/>
            <person name="Paez-Espino D."/>
            <person name="Jungbluth S."/>
            <person name="Walsh D.A."/>
            <person name="Denef V.J."/>
            <person name="McMahon K.D."/>
            <person name="Konstantinidis K.T."/>
            <person name="Eloe-Fadrosh E.A."/>
            <person name="Kyrpides N.C."/>
            <person name="Woyke T."/>
        </authorList>
    </citation>
    <scope>NUCLEOTIDE SEQUENCE</scope>
    <source>
        <strain evidence="1">GVMAG-S-3300013006-138</strain>
    </source>
</reference>
<sequence length="74" mass="8687">MENPKKNDDFAFFLVKHFLDRIAPETNANANANTSVKACEPFQKQYHHCMVLPESICIREFDNLTKCIFEEKHK</sequence>
<proteinExistence type="predicted"/>
<evidence type="ECO:0008006" key="2">
    <source>
        <dbReference type="Google" id="ProtNLM"/>
    </source>
</evidence>
<accession>A0A6C0KN63</accession>
<dbReference type="AlphaFoldDB" id="A0A6C0KN63"/>
<evidence type="ECO:0000313" key="1">
    <source>
        <dbReference type="EMBL" id="QHU18207.1"/>
    </source>
</evidence>
<organism evidence="1">
    <name type="scientific">viral metagenome</name>
    <dbReference type="NCBI Taxonomy" id="1070528"/>
    <lineage>
        <taxon>unclassified sequences</taxon>
        <taxon>metagenomes</taxon>
        <taxon>organismal metagenomes</taxon>
    </lineage>
</organism>
<dbReference type="EMBL" id="MN740925">
    <property type="protein sequence ID" value="QHU18207.1"/>
    <property type="molecule type" value="Genomic_DNA"/>
</dbReference>